<dbReference type="InterPro" id="IPR002880">
    <property type="entry name" value="Pyrv_Fd/Flavodoxin_OxRdtase_N"/>
</dbReference>
<proteinExistence type="predicted"/>
<dbReference type="InterPro" id="IPR022367">
    <property type="entry name" value="2-oxoacid/accept_OxRdtase_asu"/>
</dbReference>
<dbReference type="Gene3D" id="3.40.920.10">
    <property type="entry name" value="Pyruvate-ferredoxin oxidoreductase, PFOR, domain III"/>
    <property type="match status" value="1"/>
</dbReference>
<dbReference type="Pfam" id="PF01855">
    <property type="entry name" value="POR_N"/>
    <property type="match status" value="1"/>
</dbReference>
<dbReference type="SUPFAM" id="SSF52922">
    <property type="entry name" value="TK C-terminal domain-like"/>
    <property type="match status" value="1"/>
</dbReference>
<organism evidence="5 6">
    <name type="scientific">Novipirellula artificiosorum</name>
    <dbReference type="NCBI Taxonomy" id="2528016"/>
    <lineage>
        <taxon>Bacteria</taxon>
        <taxon>Pseudomonadati</taxon>
        <taxon>Planctomycetota</taxon>
        <taxon>Planctomycetia</taxon>
        <taxon>Pirellulales</taxon>
        <taxon>Pirellulaceae</taxon>
        <taxon>Novipirellula</taxon>
    </lineage>
</organism>
<dbReference type="InterPro" id="IPR050722">
    <property type="entry name" value="Pyruvate:ferred/Flavod_OxRd"/>
</dbReference>
<dbReference type="SUPFAM" id="SSF52518">
    <property type="entry name" value="Thiamin diphosphate-binding fold (THDP-binding)"/>
    <property type="match status" value="1"/>
</dbReference>
<dbReference type="Pfam" id="PF01558">
    <property type="entry name" value="POR"/>
    <property type="match status" value="1"/>
</dbReference>
<feature type="domain" description="Pyruvate/ketoisovalerate oxidoreductase catalytic" evidence="2">
    <location>
        <begin position="31"/>
        <end position="219"/>
    </location>
</feature>
<dbReference type="EC" id="1.2.-.-" evidence="5"/>
<dbReference type="InterPro" id="IPR033412">
    <property type="entry name" value="PFOR_II"/>
</dbReference>
<dbReference type="EMBL" id="SJPV01000001">
    <property type="protein sequence ID" value="TWU42540.1"/>
    <property type="molecule type" value="Genomic_DNA"/>
</dbReference>
<dbReference type="GO" id="GO:0016903">
    <property type="term" value="F:oxidoreductase activity, acting on the aldehyde or oxo group of donors"/>
    <property type="evidence" value="ECO:0007669"/>
    <property type="project" value="InterPro"/>
</dbReference>
<sequence length="640" mass="68665">MTSNPNSSNPTTAKNVKTVSGITVRLAGDSGDGMQLLGTQLTNTSALAGNDVATFPDFPAEIRAPRGTRAGVSGFQVQFASEEIFTPGDQLDALVVMNPAAMVTNLGDLRKGGILIANVDGFNEKEFKLAKLESDPLEANVIEETYRIFKVPMTTLTRTAVAEHGLSQKVADRCKNFFAMGLVYWLFGRSLDTTLRFIEDKFGRKPDIAAANVAALRAGWAYGETTEAFGESFQVEAAATLESGTYRNMMGNQALAWGLVTAAHLSGKDLFYGTYPITPASDILHELSKYKNFGVKTLQAEDEIAAVCATIGAAFGGTMAVTASSGPGIALKAEGMGLGMILELPMIVINVQRGGPSTGLPTKTEQSDLLQCMFGRNGEAPLPILAPRSPADCFDIAIEAWRIATECMCPVMLLSDGYIANGSEPWRIPDLGSMPKITINHPAGTDLDEPFLPYARDEFLARPWAIPGTPGLMHRVGGLEKQDGTGNVSYDPANHQHMTNTRAAKIDRIAERIPEQDVFGETSGDVLVVSWGGTYGACHTAVKRCRDAGHQVSHAHLRYIHPMPNNIGDLLQSFKTVIVPELNMGQLRMLLRSKYLVDCVGVNKVQGKPFAVTELVDAIEARVTPQASSKGKAAVQSRAG</sequence>
<evidence type="ECO:0000313" key="5">
    <source>
        <dbReference type="EMBL" id="TWU42540.1"/>
    </source>
</evidence>
<dbReference type="InterPro" id="IPR002869">
    <property type="entry name" value="Pyrv_flavodox_OxRed_cen"/>
</dbReference>
<accession>A0A5C6E102</accession>
<dbReference type="CDD" id="cd07034">
    <property type="entry name" value="TPP_PYR_PFOR_IOR-alpha_like"/>
    <property type="match status" value="1"/>
</dbReference>
<keyword evidence="1 5" id="KW-0560">Oxidoreductase</keyword>
<dbReference type="InterPro" id="IPR009014">
    <property type="entry name" value="Transketo_C/PFOR_II"/>
</dbReference>
<dbReference type="InterPro" id="IPR029061">
    <property type="entry name" value="THDP-binding"/>
</dbReference>
<dbReference type="PANTHER" id="PTHR32154:SF20">
    <property type="entry name" value="2-OXOGLUTARATE OXIDOREDUCTASE SUBUNIT KORA"/>
    <property type="match status" value="1"/>
</dbReference>
<dbReference type="RefSeq" id="WP_146524585.1">
    <property type="nucleotide sequence ID" value="NZ_SJPV01000001.1"/>
</dbReference>
<evidence type="ECO:0000259" key="4">
    <source>
        <dbReference type="Pfam" id="PF17147"/>
    </source>
</evidence>
<feature type="domain" description="Pyruvate:ferredoxin oxidoreductase core" evidence="4">
    <location>
        <begin position="525"/>
        <end position="589"/>
    </location>
</feature>
<protein>
    <submittedName>
        <fullName evidence="5">2-oxoglutarate oxidoreductase subunit KorA</fullName>
        <ecNumber evidence="5">1.2.-.-</ecNumber>
    </submittedName>
</protein>
<dbReference type="Pfam" id="PF17147">
    <property type="entry name" value="PFOR_II"/>
    <property type="match status" value="1"/>
</dbReference>
<dbReference type="InterPro" id="IPR019752">
    <property type="entry name" value="Pyrv/ketoisovalerate_OxRed_cat"/>
</dbReference>
<dbReference type="Gene3D" id="3.40.50.970">
    <property type="match status" value="1"/>
</dbReference>
<name>A0A5C6E102_9BACT</name>
<keyword evidence="6" id="KW-1185">Reference proteome</keyword>
<evidence type="ECO:0000259" key="3">
    <source>
        <dbReference type="Pfam" id="PF01855"/>
    </source>
</evidence>
<reference evidence="5 6" key="1">
    <citation type="submission" date="2019-02" db="EMBL/GenBank/DDBJ databases">
        <title>Deep-cultivation of Planctomycetes and their phenomic and genomic characterization uncovers novel biology.</title>
        <authorList>
            <person name="Wiegand S."/>
            <person name="Jogler M."/>
            <person name="Boedeker C."/>
            <person name="Pinto D."/>
            <person name="Vollmers J."/>
            <person name="Rivas-Marin E."/>
            <person name="Kohn T."/>
            <person name="Peeters S.H."/>
            <person name="Heuer A."/>
            <person name="Rast P."/>
            <person name="Oberbeckmann S."/>
            <person name="Bunk B."/>
            <person name="Jeske O."/>
            <person name="Meyerdierks A."/>
            <person name="Storesund J.E."/>
            <person name="Kallscheuer N."/>
            <person name="Luecker S."/>
            <person name="Lage O.M."/>
            <person name="Pohl T."/>
            <person name="Merkel B.J."/>
            <person name="Hornburger P."/>
            <person name="Mueller R.-W."/>
            <person name="Bruemmer F."/>
            <person name="Labrenz M."/>
            <person name="Spormann A.M."/>
            <person name="Op Den Camp H."/>
            <person name="Overmann J."/>
            <person name="Amann R."/>
            <person name="Jetten M.S.M."/>
            <person name="Mascher T."/>
            <person name="Medema M.H."/>
            <person name="Devos D.P."/>
            <person name="Kaster A.-K."/>
            <person name="Ovreas L."/>
            <person name="Rohde M."/>
            <person name="Galperin M.Y."/>
            <person name="Jogler C."/>
        </authorList>
    </citation>
    <scope>NUCLEOTIDE SEQUENCE [LARGE SCALE GENOMIC DNA]</scope>
    <source>
        <strain evidence="5 6">Poly41</strain>
    </source>
</reference>
<feature type="domain" description="Pyruvate flavodoxin/ferredoxin oxidoreductase pyrimidine binding" evidence="3">
    <location>
        <begin position="271"/>
        <end position="479"/>
    </location>
</feature>
<dbReference type="Proteomes" id="UP000319143">
    <property type="component" value="Unassembled WGS sequence"/>
</dbReference>
<dbReference type="Gene3D" id="3.40.50.920">
    <property type="match status" value="1"/>
</dbReference>
<comment type="caution">
    <text evidence="5">The sequence shown here is derived from an EMBL/GenBank/DDBJ whole genome shotgun (WGS) entry which is preliminary data.</text>
</comment>
<dbReference type="NCBIfam" id="TIGR03710">
    <property type="entry name" value="OAFO_sf"/>
    <property type="match status" value="1"/>
</dbReference>
<dbReference type="PANTHER" id="PTHR32154">
    <property type="entry name" value="PYRUVATE-FLAVODOXIN OXIDOREDUCTASE-RELATED"/>
    <property type="match status" value="1"/>
</dbReference>
<evidence type="ECO:0000259" key="2">
    <source>
        <dbReference type="Pfam" id="PF01558"/>
    </source>
</evidence>
<dbReference type="AlphaFoldDB" id="A0A5C6E102"/>
<dbReference type="SUPFAM" id="SSF53323">
    <property type="entry name" value="Pyruvate-ferredoxin oxidoreductase, PFOR, domain III"/>
    <property type="match status" value="1"/>
</dbReference>
<evidence type="ECO:0000313" key="6">
    <source>
        <dbReference type="Proteomes" id="UP000319143"/>
    </source>
</evidence>
<dbReference type="OrthoDB" id="9794954at2"/>
<dbReference type="GO" id="GO:0006979">
    <property type="term" value="P:response to oxidative stress"/>
    <property type="evidence" value="ECO:0007669"/>
    <property type="project" value="TreeGrafter"/>
</dbReference>
<gene>
    <name evidence="5" type="primary">korA_1</name>
    <name evidence="5" type="ORF">Poly41_08370</name>
</gene>
<evidence type="ECO:0000256" key="1">
    <source>
        <dbReference type="ARBA" id="ARBA00023002"/>
    </source>
</evidence>
<dbReference type="FunFam" id="3.40.50.970:FF:000022">
    <property type="entry name" value="2-oxoglutarate ferredoxin oxidoreductase alpha subunit"/>
    <property type="match status" value="1"/>
</dbReference>